<dbReference type="EMBL" id="QGGU01000001">
    <property type="protein sequence ID" value="PWK54191.1"/>
    <property type="molecule type" value="Genomic_DNA"/>
</dbReference>
<dbReference type="OrthoDB" id="501008at2"/>
<evidence type="ECO:0000256" key="1">
    <source>
        <dbReference type="SAM" id="Coils"/>
    </source>
</evidence>
<dbReference type="Proteomes" id="UP000245790">
    <property type="component" value="Unassembled WGS sequence"/>
</dbReference>
<keyword evidence="5" id="KW-1185">Reference proteome</keyword>
<dbReference type="Pfam" id="PF01145">
    <property type="entry name" value="Band_7"/>
    <property type="match status" value="1"/>
</dbReference>
<evidence type="ECO:0000313" key="4">
    <source>
        <dbReference type="EMBL" id="PWK54191.1"/>
    </source>
</evidence>
<keyword evidence="2" id="KW-0472">Membrane</keyword>
<reference evidence="4 5" key="1">
    <citation type="submission" date="2018-05" db="EMBL/GenBank/DDBJ databases">
        <title>Genomic Encyclopedia of Type Strains, Phase IV (KMG-IV): sequencing the most valuable type-strain genomes for metagenomic binning, comparative biology and taxonomic classification.</title>
        <authorList>
            <person name="Goeker M."/>
        </authorList>
    </citation>
    <scope>NUCLEOTIDE SEQUENCE [LARGE SCALE GENOMIC DNA]</scope>
    <source>
        <strain evidence="4 5">DSM 25350</strain>
    </source>
</reference>
<sequence>MVLAIISIILLVVGIGSVFFNKAIPGIKGSADNQGRALAGRLLGIVLLLLGGLGFFTRSFLIIDSNEIGHLKKIYLGSDLPVGKIIATDGEKGPQADILGPGFHFKFLVNVLYDSDKLDVVVVPDGSYAELIATDGEPLRPGQFIADEWPEEKFKSMMDATYFLTEGNGQKGPQLTILPPGKYRINRYLFDIKMHRALDVPAGHVAVIRSNVAEQNKNCPDVIQAAVGEANSKLATPIVPKGCIGVWNEPLPPGKYYLNQKAYVPTIIPTRIQTWTYKGGYTERAVKLALNDDGSILQKFTEKEIPIPDSAADKAINVRVEGWVVPVDARILVSVQPKFAPMVVATVGDLTAVEDKIITPAIRDILRTIGGHPERKALDFIEKRDDLAKAVEESIVKEGLKAGVSIQEVRLGEPSIPPELMVARLREQLANQLKKTYLEEQKTQNERIKVERERASANQQSVLVAAEIAKQAAEFKKEQLRLEGEGEKLRLVEIAQGQKAQAKVLGEDRVLQLQLLKEILAVAKENPDIIKVPTVQVSGGASSLEGAAAVLGASNFGQMMKTKPKGK</sequence>
<name>A0A316FZX3_9GAMM</name>
<protein>
    <submittedName>
        <fullName evidence="4">SPFH domain/Band 7 family protein</fullName>
    </submittedName>
</protein>
<evidence type="ECO:0000259" key="3">
    <source>
        <dbReference type="Pfam" id="PF01145"/>
    </source>
</evidence>
<gene>
    <name evidence="4" type="ORF">C8D97_10139</name>
</gene>
<feature type="transmembrane region" description="Helical" evidence="2">
    <location>
        <begin position="44"/>
        <end position="63"/>
    </location>
</feature>
<feature type="coiled-coil region" evidence="1">
    <location>
        <begin position="426"/>
        <end position="483"/>
    </location>
</feature>
<comment type="caution">
    <text evidence="4">The sequence shown here is derived from an EMBL/GenBank/DDBJ whole genome shotgun (WGS) entry which is preliminary data.</text>
</comment>
<dbReference type="AlphaFoldDB" id="A0A316FZX3"/>
<evidence type="ECO:0000256" key="2">
    <source>
        <dbReference type="SAM" id="Phobius"/>
    </source>
</evidence>
<keyword evidence="1" id="KW-0175">Coiled coil</keyword>
<keyword evidence="2" id="KW-0812">Transmembrane</keyword>
<organism evidence="4 5">
    <name type="scientific">Pleionea mediterranea</name>
    <dbReference type="NCBI Taxonomy" id="523701"/>
    <lineage>
        <taxon>Bacteria</taxon>
        <taxon>Pseudomonadati</taxon>
        <taxon>Pseudomonadota</taxon>
        <taxon>Gammaproteobacteria</taxon>
        <taxon>Oceanospirillales</taxon>
        <taxon>Pleioneaceae</taxon>
        <taxon>Pleionea</taxon>
    </lineage>
</organism>
<keyword evidence="2" id="KW-1133">Transmembrane helix</keyword>
<proteinExistence type="predicted"/>
<feature type="domain" description="Band 7" evidence="3">
    <location>
        <begin position="250"/>
        <end position="444"/>
    </location>
</feature>
<accession>A0A316FZX3</accession>
<dbReference type="InterPro" id="IPR001107">
    <property type="entry name" value="Band_7"/>
</dbReference>
<dbReference type="RefSeq" id="WP_109761320.1">
    <property type="nucleotide sequence ID" value="NZ_QGGU01000001.1"/>
</dbReference>
<evidence type="ECO:0000313" key="5">
    <source>
        <dbReference type="Proteomes" id="UP000245790"/>
    </source>
</evidence>